<reference evidence="2 3" key="1">
    <citation type="submission" date="2018-06" db="EMBL/GenBank/DDBJ databases">
        <authorList>
            <consortium name="Pathogen Informatics"/>
            <person name="Doyle S."/>
        </authorList>
    </citation>
    <scope>NUCLEOTIDE SEQUENCE [LARGE SCALE GENOMIC DNA]</scope>
    <source>
        <strain evidence="2 3">NCTC11544</strain>
    </source>
</reference>
<evidence type="ECO:0000313" key="2">
    <source>
        <dbReference type="EMBL" id="SUI44242.1"/>
    </source>
</evidence>
<name>A0A379YEI3_9GAMM</name>
<dbReference type="RefSeq" id="WP_172491115.1">
    <property type="nucleotide sequence ID" value="NZ_CAMIRF010000001.1"/>
</dbReference>
<dbReference type="Proteomes" id="UP000255529">
    <property type="component" value="Unassembled WGS sequence"/>
</dbReference>
<dbReference type="AlphaFoldDB" id="A0A379YEI3"/>
<gene>
    <name evidence="2" type="ORF">NCTC11544_00348</name>
</gene>
<feature type="region of interest" description="Disordered" evidence="1">
    <location>
        <begin position="1"/>
        <end position="33"/>
    </location>
</feature>
<evidence type="ECO:0000256" key="1">
    <source>
        <dbReference type="SAM" id="MobiDB-lite"/>
    </source>
</evidence>
<accession>A0A379YEI3</accession>
<evidence type="ECO:0000313" key="3">
    <source>
        <dbReference type="Proteomes" id="UP000255529"/>
    </source>
</evidence>
<organism evidence="2 3">
    <name type="scientific">Serratia quinivorans</name>
    <dbReference type="NCBI Taxonomy" id="137545"/>
    <lineage>
        <taxon>Bacteria</taxon>
        <taxon>Pseudomonadati</taxon>
        <taxon>Pseudomonadota</taxon>
        <taxon>Gammaproteobacteria</taxon>
        <taxon>Enterobacterales</taxon>
        <taxon>Yersiniaceae</taxon>
        <taxon>Serratia</taxon>
    </lineage>
</organism>
<proteinExistence type="predicted"/>
<dbReference type="EMBL" id="UGYN01000002">
    <property type="protein sequence ID" value="SUI44242.1"/>
    <property type="molecule type" value="Genomic_DNA"/>
</dbReference>
<sequence>MNDSHDDEDIKGSYILANKPETPEDNGDLPSLSEDCDRLRNLSDVGDTFGYGRTRFYQWCRGRGFLTLMNAPSTEMINAGYMVTTLSENGYSRVYVTQDGFNYVGNAFRDDIQKRMVKI</sequence>
<protein>
    <submittedName>
        <fullName evidence="2">Uncharacterized protein</fullName>
    </submittedName>
</protein>